<dbReference type="SUPFAM" id="SSF52266">
    <property type="entry name" value="SGNH hydrolase"/>
    <property type="match status" value="1"/>
</dbReference>
<accession>A0A8S5U7H2</accession>
<dbReference type="GO" id="GO:0016787">
    <property type="term" value="F:hydrolase activity"/>
    <property type="evidence" value="ECO:0007669"/>
    <property type="project" value="UniProtKB-KW"/>
</dbReference>
<reference evidence="3" key="1">
    <citation type="journal article" date="2021" name="Proc. Natl. Acad. Sci. U.S.A.">
        <title>A Catalog of Tens of Thousands of Viruses from Human Metagenomes Reveals Hidden Associations with Chronic Diseases.</title>
        <authorList>
            <person name="Tisza M.J."/>
            <person name="Buck C.B."/>
        </authorList>
    </citation>
    <scope>NUCLEOTIDE SEQUENCE</scope>
    <source>
        <strain evidence="3">CtdyF5</strain>
    </source>
</reference>
<dbReference type="Gene3D" id="3.40.50.1110">
    <property type="entry name" value="SGNH hydrolase"/>
    <property type="match status" value="1"/>
</dbReference>
<evidence type="ECO:0000259" key="2">
    <source>
        <dbReference type="Pfam" id="PF03629"/>
    </source>
</evidence>
<proteinExistence type="predicted"/>
<evidence type="ECO:0000313" key="3">
    <source>
        <dbReference type="EMBL" id="DAF90416.1"/>
    </source>
</evidence>
<feature type="domain" description="Sialate O-acetylesterase" evidence="2">
    <location>
        <begin position="370"/>
        <end position="548"/>
    </location>
</feature>
<dbReference type="EMBL" id="BK016029">
    <property type="protein sequence ID" value="DAF90416.1"/>
    <property type="molecule type" value="Genomic_DNA"/>
</dbReference>
<dbReference type="InterPro" id="IPR005181">
    <property type="entry name" value="SASA"/>
</dbReference>
<organism evidence="3">
    <name type="scientific">Myoviridae sp. ctdyF5</name>
    <dbReference type="NCBI Taxonomy" id="2825144"/>
    <lineage>
        <taxon>Viruses</taxon>
        <taxon>Duplodnaviria</taxon>
        <taxon>Heunggongvirae</taxon>
        <taxon>Uroviricota</taxon>
        <taxon>Caudoviricetes</taxon>
    </lineage>
</organism>
<sequence>MATDPLGSTSPEVMLTNVKNLDLLMQDSALTQPDRFGVTRRTWKGIEYGVEEKINSVANAAATPLVASIAEGITKTTPLTNKFFRVIANGVDALTRQILFENVSGIATPRDVQITRDDLTAVARNNSDLRWSDYPWAITDENGQPIIAVKYDGFAHIVTNELPGSDLLHHQYRWGVFDNDTGDLIHGYTHDGGVALGGSRILDADFQYVFCDENENIIFGIRWDGTFYPGSATTDAVCYTKGAEGRRRVWVWINGMPYQLTSSGDAWAPQVVGGSVQWLTTQNGGVASQSTPLPAVASIAAFVKRVFHILSYGQSLSTGTGTTPVNTSPHCANRLLTLQMGVIASNPVTAITESSVTPLKAMSSVVREPPVVAMSINLLDDDRIDSDAALISSAHGQGGQSIAQLERGTAYYSNLITAATYAKPYVENLGLTYTPIIDWIQGEADRNLPAGEYTSQLMALRNHLEEDIRVAINQPDLSLPMLIDQISNMTAYRLTSSFVPLEQLQMALDHPGLFYCAGPKYWLETITDGVHMTTESSQRLGCMHARAAGEIFAGKSWLPTYCTSAVRHGRIVTLTFHTPTPPLVLDTTHVSDPGMNGIRWIDDSQSASVTSVTVNSDNTVTLLLNTEPVGANPSIGIADAGISGNAGGPFTGARANLRDSAPDIDILGTPFFNWACHQRIAVTAE</sequence>
<protein>
    <submittedName>
        <fullName evidence="3">Carbohydrate esterase</fullName>
    </submittedName>
</protein>
<evidence type="ECO:0000256" key="1">
    <source>
        <dbReference type="ARBA" id="ARBA00022801"/>
    </source>
</evidence>
<dbReference type="InterPro" id="IPR036514">
    <property type="entry name" value="SGNH_hydro_sf"/>
</dbReference>
<dbReference type="Pfam" id="PF03629">
    <property type="entry name" value="SASA"/>
    <property type="match status" value="1"/>
</dbReference>
<keyword evidence="1" id="KW-0378">Hydrolase</keyword>
<name>A0A8S5U7H2_9CAUD</name>